<feature type="domain" description="DNA replication/recombination mediator RecO N-terminal" evidence="9">
    <location>
        <begin position="1"/>
        <end position="78"/>
    </location>
</feature>
<dbReference type="Gene3D" id="2.40.50.140">
    <property type="entry name" value="Nucleic acid-binding proteins"/>
    <property type="match status" value="1"/>
</dbReference>
<dbReference type="SUPFAM" id="SSF50249">
    <property type="entry name" value="Nucleic acid-binding proteins"/>
    <property type="match status" value="1"/>
</dbReference>
<evidence type="ECO:0000256" key="7">
    <source>
        <dbReference type="ARBA" id="ARBA00033409"/>
    </source>
</evidence>
<sequence length="242" mass="26227">MKTYRDDAIVLRTHDIGEADRIITMLSRNHGKIRAVAKGVRKTASRFGARVEPFSHVDIQVYRGKTLDTISQVDTLAQYGRTIGRDYAAYTAASTIVEFADILNDDDVTDIELFTLLHGALYAIASKAHPPELVVYSYILRSMLVAGWGFAIDECASCAVPGPHSALNIAAGGAVCDDCRPVGSATPTVQTWQLLLALISGDWVSAHDAPVAARKAVGAIVGAYAQWHVEKHLKSLRLLQLN</sequence>
<dbReference type="PANTHER" id="PTHR33991">
    <property type="entry name" value="DNA REPAIR PROTEIN RECO"/>
    <property type="match status" value="1"/>
</dbReference>
<evidence type="ECO:0000313" key="11">
    <source>
        <dbReference type="Proteomes" id="UP001056109"/>
    </source>
</evidence>
<evidence type="ECO:0000256" key="6">
    <source>
        <dbReference type="ARBA" id="ARBA00023204"/>
    </source>
</evidence>
<evidence type="ECO:0000313" key="10">
    <source>
        <dbReference type="EMBL" id="USR78738.1"/>
    </source>
</evidence>
<comment type="similarity">
    <text evidence="2 8">Belongs to the RecO family.</text>
</comment>
<dbReference type="Pfam" id="PF11967">
    <property type="entry name" value="RecO_N"/>
    <property type="match status" value="1"/>
</dbReference>
<evidence type="ECO:0000256" key="3">
    <source>
        <dbReference type="ARBA" id="ARBA00021310"/>
    </source>
</evidence>
<keyword evidence="6 8" id="KW-0234">DNA repair</keyword>
<evidence type="ECO:0000256" key="4">
    <source>
        <dbReference type="ARBA" id="ARBA00022763"/>
    </source>
</evidence>
<gene>
    <name evidence="8 10" type="primary">recO</name>
    <name evidence="10" type="ORF">NG665_04920</name>
</gene>
<evidence type="ECO:0000259" key="9">
    <source>
        <dbReference type="Pfam" id="PF11967"/>
    </source>
</evidence>
<dbReference type="EMBL" id="CP099547">
    <property type="protein sequence ID" value="USR78738.1"/>
    <property type="molecule type" value="Genomic_DNA"/>
</dbReference>
<dbReference type="Pfam" id="PF02565">
    <property type="entry name" value="RecO_C"/>
    <property type="match status" value="1"/>
</dbReference>
<dbReference type="InterPro" id="IPR022572">
    <property type="entry name" value="DNA_rep/recomb_RecO_N"/>
</dbReference>
<dbReference type="InterPro" id="IPR012340">
    <property type="entry name" value="NA-bd_OB-fold"/>
</dbReference>
<name>A0ABY5AEW6_9ACTO</name>
<reference evidence="10" key="1">
    <citation type="submission" date="2022-06" db="EMBL/GenBank/DDBJ databases">
        <title>Complete Genome Sequence of Arcanobacterium pinnipediorum strain DSM 28752 isolated from a harbour seal.</title>
        <authorList>
            <person name="Borowiak M."/>
            <person name="Kreitlow A."/>
            <person name="Alssahen M."/>
            <person name="Malorny B."/>
            <person name="Laemmler C."/>
            <person name="Prenger-Berninghoff E."/>
            <person name="Siebert U."/>
            <person name="Ploetz M."/>
            <person name="Abdulmawjood A."/>
        </authorList>
    </citation>
    <scope>NUCLEOTIDE SEQUENCE</scope>
    <source>
        <strain evidence="10">DSM 28752</strain>
    </source>
</reference>
<dbReference type="RefSeq" id="WP_252672552.1">
    <property type="nucleotide sequence ID" value="NZ_CP099547.1"/>
</dbReference>
<proteinExistence type="inferred from homology"/>
<dbReference type="InterPro" id="IPR042242">
    <property type="entry name" value="RecO_C"/>
</dbReference>
<dbReference type="NCBIfam" id="TIGR00613">
    <property type="entry name" value="reco"/>
    <property type="match status" value="1"/>
</dbReference>
<keyword evidence="11" id="KW-1185">Reference proteome</keyword>
<dbReference type="SUPFAM" id="SSF57863">
    <property type="entry name" value="ArfGap/RecO-like zinc finger"/>
    <property type="match status" value="1"/>
</dbReference>
<comment type="function">
    <text evidence="1 8">Involved in DNA repair and RecF pathway recombination.</text>
</comment>
<evidence type="ECO:0000256" key="5">
    <source>
        <dbReference type="ARBA" id="ARBA00023172"/>
    </source>
</evidence>
<dbReference type="PANTHER" id="PTHR33991:SF1">
    <property type="entry name" value="DNA REPAIR PROTEIN RECO"/>
    <property type="match status" value="1"/>
</dbReference>
<dbReference type="InterPro" id="IPR037278">
    <property type="entry name" value="ARFGAP/RecO"/>
</dbReference>
<keyword evidence="5 8" id="KW-0233">DNA recombination</keyword>
<evidence type="ECO:0000256" key="1">
    <source>
        <dbReference type="ARBA" id="ARBA00003065"/>
    </source>
</evidence>
<organism evidence="10 11">
    <name type="scientific">Arcanobacterium pinnipediorum</name>
    <dbReference type="NCBI Taxonomy" id="1503041"/>
    <lineage>
        <taxon>Bacteria</taxon>
        <taxon>Bacillati</taxon>
        <taxon>Actinomycetota</taxon>
        <taxon>Actinomycetes</taxon>
        <taxon>Actinomycetales</taxon>
        <taxon>Actinomycetaceae</taxon>
        <taxon>Arcanobacterium</taxon>
    </lineage>
</organism>
<accession>A0ABY5AEW6</accession>
<evidence type="ECO:0000256" key="2">
    <source>
        <dbReference type="ARBA" id="ARBA00007452"/>
    </source>
</evidence>
<dbReference type="Gene3D" id="1.20.1440.120">
    <property type="entry name" value="Recombination protein O, C-terminal domain"/>
    <property type="match status" value="1"/>
</dbReference>
<keyword evidence="4 8" id="KW-0227">DNA damage</keyword>
<dbReference type="InterPro" id="IPR003717">
    <property type="entry name" value="RecO"/>
</dbReference>
<dbReference type="Proteomes" id="UP001056109">
    <property type="component" value="Chromosome"/>
</dbReference>
<dbReference type="HAMAP" id="MF_00201">
    <property type="entry name" value="RecO"/>
    <property type="match status" value="1"/>
</dbReference>
<evidence type="ECO:0000256" key="8">
    <source>
        <dbReference type="HAMAP-Rule" id="MF_00201"/>
    </source>
</evidence>
<protein>
    <recommendedName>
        <fullName evidence="3 8">DNA repair protein RecO</fullName>
    </recommendedName>
    <alternativeName>
        <fullName evidence="7 8">Recombination protein O</fullName>
    </alternativeName>
</protein>